<evidence type="ECO:0000259" key="2">
    <source>
        <dbReference type="Pfam" id="PF11997"/>
    </source>
</evidence>
<proteinExistence type="predicted"/>
<dbReference type="Pfam" id="PF11997">
    <property type="entry name" value="DUF3492"/>
    <property type="match status" value="1"/>
</dbReference>
<dbReference type="SUPFAM" id="SSF53756">
    <property type="entry name" value="UDP-Glycosyltransferase/glycogen phosphorylase"/>
    <property type="match status" value="1"/>
</dbReference>
<dbReference type="NCBIfam" id="NF038011">
    <property type="entry name" value="PelF"/>
    <property type="match status" value="1"/>
</dbReference>
<evidence type="ECO:0000313" key="3">
    <source>
        <dbReference type="EMBL" id="SCW78206.1"/>
    </source>
</evidence>
<gene>
    <name evidence="3" type="ORF">SAMN04487970_104614</name>
</gene>
<evidence type="ECO:0000313" key="4">
    <source>
        <dbReference type="Proteomes" id="UP000198601"/>
    </source>
</evidence>
<dbReference type="Proteomes" id="UP000198601">
    <property type="component" value="Unassembled WGS sequence"/>
</dbReference>
<reference evidence="4" key="1">
    <citation type="submission" date="2016-10" db="EMBL/GenBank/DDBJ databases">
        <authorList>
            <person name="Varghese N."/>
            <person name="Submissions S."/>
        </authorList>
    </citation>
    <scope>NUCLEOTIDE SEQUENCE [LARGE SCALE GENOMIC DNA]</scope>
    <source>
        <strain evidence="4">CGMCC 1.8946</strain>
    </source>
</reference>
<sequence>MRICIIAEGSYPYITGGVSSWIHSLTTDLPEFEFVILAIGAEEKQRGQFKYKLPPNVVEVKEIFLDDYLREAGEWGHRYRLTDTQKEALHSLLGGNKDLEWGGLFDLLRSKKLRNAADFLMSKDFFDILVNLCKEKYAQIPFTEMFWTVRSMILPLFLSIRHDIPKADLYHSVATGYAGVIGSLAKHLYGKPYVLTEHGIYSREREEEIIKADWVKGYFKDLWIEYFYRLSRCPYDYADQVITLFNRNREIQMELGCKPDKISIVPNGVKVHDYADIVQNPDVDESKIRLGAIVRVVPIKDIKTMLQSFALVKREVPEAELYIMGPAEEDQEYYEECLQLVESLQIKDVTFTGEVRIKDYLGRMDIVLLSSISEGMPLAVLESMACAKPCVTTDVGSCRELLHGLDDGIGPAGVVVPVMHYDHMASAIIKLCNSRKLREDMGRNGLERVRKHYTHEVFIQRYRQLYSSYEEERTWPVSGSN</sequence>
<organism evidence="3 4">
    <name type="scientific">Paenibacillus tianmuensis</name>
    <dbReference type="NCBI Taxonomy" id="624147"/>
    <lineage>
        <taxon>Bacteria</taxon>
        <taxon>Bacillati</taxon>
        <taxon>Bacillota</taxon>
        <taxon>Bacilli</taxon>
        <taxon>Bacillales</taxon>
        <taxon>Paenibacillaceae</taxon>
        <taxon>Paenibacillus</taxon>
    </lineage>
</organism>
<dbReference type="PANTHER" id="PTHR12526:SF608">
    <property type="entry name" value="PELF"/>
    <property type="match status" value="1"/>
</dbReference>
<dbReference type="Gene3D" id="3.40.50.2000">
    <property type="entry name" value="Glycogen Phosphorylase B"/>
    <property type="match status" value="2"/>
</dbReference>
<dbReference type="OrthoDB" id="9772485at2"/>
<dbReference type="InterPro" id="IPR022622">
    <property type="entry name" value="DUF3492"/>
</dbReference>
<feature type="domain" description="DUF3492" evidence="2">
    <location>
        <begin position="1"/>
        <end position="260"/>
    </location>
</feature>
<name>A0A1G4TA44_9BACL</name>
<dbReference type="InterPro" id="IPR047691">
    <property type="entry name" value="PelF-like"/>
</dbReference>
<keyword evidence="4" id="KW-1185">Reference proteome</keyword>
<evidence type="ECO:0000259" key="1">
    <source>
        <dbReference type="Pfam" id="PF00534"/>
    </source>
</evidence>
<dbReference type="PANTHER" id="PTHR12526">
    <property type="entry name" value="GLYCOSYLTRANSFERASE"/>
    <property type="match status" value="1"/>
</dbReference>
<accession>A0A1G4TA44</accession>
<protein>
    <submittedName>
        <fullName evidence="3">Glycosyltransferase involved in cell wall bisynthesis</fullName>
    </submittedName>
</protein>
<keyword evidence="3" id="KW-0808">Transferase</keyword>
<feature type="domain" description="Glycosyl transferase family 1" evidence="1">
    <location>
        <begin position="281"/>
        <end position="446"/>
    </location>
</feature>
<dbReference type="GO" id="GO:0016757">
    <property type="term" value="F:glycosyltransferase activity"/>
    <property type="evidence" value="ECO:0007669"/>
    <property type="project" value="InterPro"/>
</dbReference>
<dbReference type="AlphaFoldDB" id="A0A1G4TA44"/>
<dbReference type="CDD" id="cd03813">
    <property type="entry name" value="GT4-like"/>
    <property type="match status" value="1"/>
</dbReference>
<dbReference type="EMBL" id="FMTT01000046">
    <property type="protein sequence ID" value="SCW78206.1"/>
    <property type="molecule type" value="Genomic_DNA"/>
</dbReference>
<dbReference type="STRING" id="624147.SAMN04487970_104614"/>
<dbReference type="InterPro" id="IPR001296">
    <property type="entry name" value="Glyco_trans_1"/>
</dbReference>
<dbReference type="RefSeq" id="WP_090675576.1">
    <property type="nucleotide sequence ID" value="NZ_FMTT01000046.1"/>
</dbReference>
<dbReference type="Pfam" id="PF00534">
    <property type="entry name" value="Glycos_transf_1"/>
    <property type="match status" value="1"/>
</dbReference>